<reference evidence="1" key="1">
    <citation type="submission" date="2022-06" db="EMBL/GenBank/DDBJ databases">
        <title>Fusarium solani species complex genomes reveal bases of compartmentalisation and animal pathogenesis.</title>
        <authorList>
            <person name="Tsai I.J."/>
        </authorList>
    </citation>
    <scope>NUCLEOTIDE SEQUENCE</scope>
    <source>
        <strain evidence="1">Fu6.1</strain>
    </source>
</reference>
<protein>
    <submittedName>
        <fullName evidence="1">HET domain-containing protein</fullName>
    </submittedName>
</protein>
<accession>A0ACC0QIQ5</accession>
<comment type="caution">
    <text evidence="1">The sequence shown here is derived from an EMBL/GenBank/DDBJ whole genome shotgun (WGS) entry which is preliminary data.</text>
</comment>
<sequence>MDPSSFIYKPLDRVKSEIRVVRIPPKDDDSLRLDTVCLNDNPTFAALSYVWGDPNVKEAISLDNQSFPMTKNLAAALKHIRGNWTSERSPHRVQSLWVDAVCINQQDPDERTQQVQLMSRIYKSAAIVLAWLGPGDHSLAYSTINLLAREMHDDTARRLNKEKLSRLDWLQEHPSLCSDDGPEQSGSGFRNLAWSAVATFARDPYWNRVWIVQEVALARQLVFISNGLASVGWHTLFTFQWGFELMRKNIRKLSLPRPSSLSPSVWSALATELASVRNIERPCLARGIFNNRLKVPPTQNYSWLMSSFASYLKATDPRDYIYGLLAITEIPIVPDYNKTVSDVYIEYTAAWVETCRDTRITRYITPLSFLSHAGIGLYGSEADFPSWAPNFPGDGELRISKTRMETGFADRGVFGDDSSKLPFVVARTKSLFAWGIEVDTVRSVAQDPVYRLARDLDLLGSAITAVLQGKRYKTVSAALNAFFRLLHRDQSRTVSRSTITRDLSLFYHMTRPLDQVEPQQRDKVLRSLGFSTDPVEFEARFRKCFAPGADFRQLGFDKNLRDLMIEGSKGMVGESWKRIEVKLIQLEKTWRLMGTSSGYLGLAPRGTAVGDRLCVLKGSDVPVLLRRTDLGSYTVVGTAFVEELMDGEAAELEQARKGMDQWFQMQ</sequence>
<gene>
    <name evidence="1" type="ORF">NCS57_01094900</name>
</gene>
<name>A0ACC0QIQ5_9HYPO</name>
<evidence type="ECO:0000313" key="1">
    <source>
        <dbReference type="EMBL" id="KAI8657172.1"/>
    </source>
</evidence>
<evidence type="ECO:0000313" key="2">
    <source>
        <dbReference type="Proteomes" id="UP001065298"/>
    </source>
</evidence>
<dbReference type="EMBL" id="CM046511">
    <property type="protein sequence ID" value="KAI8657172.1"/>
    <property type="molecule type" value="Genomic_DNA"/>
</dbReference>
<proteinExistence type="predicted"/>
<dbReference type="Proteomes" id="UP001065298">
    <property type="component" value="Chromosome 9"/>
</dbReference>
<organism evidence="1 2">
    <name type="scientific">Fusarium keratoplasticum</name>
    <dbReference type="NCBI Taxonomy" id="1328300"/>
    <lineage>
        <taxon>Eukaryota</taxon>
        <taxon>Fungi</taxon>
        <taxon>Dikarya</taxon>
        <taxon>Ascomycota</taxon>
        <taxon>Pezizomycotina</taxon>
        <taxon>Sordariomycetes</taxon>
        <taxon>Hypocreomycetidae</taxon>
        <taxon>Hypocreales</taxon>
        <taxon>Nectriaceae</taxon>
        <taxon>Fusarium</taxon>
        <taxon>Fusarium solani species complex</taxon>
    </lineage>
</organism>
<keyword evidence="2" id="KW-1185">Reference proteome</keyword>